<keyword evidence="2" id="KW-1133">Transmembrane helix</keyword>
<feature type="compositionally biased region" description="Low complexity" evidence="1">
    <location>
        <begin position="643"/>
        <end position="653"/>
    </location>
</feature>
<evidence type="ECO:0000256" key="2">
    <source>
        <dbReference type="SAM" id="Phobius"/>
    </source>
</evidence>
<dbReference type="OrthoDB" id="9809781at2"/>
<sequence length="1183" mass="125430">MFQGKHGLDTTSRQTNRQKYIIFNVVLISLIFILLGNNAAYARTSMAHSQHQDLAHLASTSWLPSTPPNWPVVVDEHTTLQQQQVTNGVTVSSDLLQTVGGPEQAHQLDIDLANPNVRLGVVQAHNTLFSQDEPISSMANRTHAVAGINSDFFEIYGTGDPIGMVEINHRIIQSPASYAVLGITASGKLSIADESFSGTVTDGSAGHALSSVNRYNDIKGDHLALFTPDLGSALTLSGDTVAFLKAVNGSNDTYTVQSLQMNSNSLPVLSGEDALVASGSSASWLSTSVHTGDTITLSEQISPDTNLVHAVGGGNILVKDGTYFDDPQSVSKGERDVQNPITALGITKDGNHAFMAVIDGHEAGPNKSRGVTQPEMAGYMISHGAYQAIMFDSGGSSEMVARLPGQQQVSVINTPSDGHERPVANGLFVYSTESAPAPATKVVVNNGQPLTMLTNTSIPLASYALDAQGNPASTPVEVSVFPSNLASVSNGTITAKDTGHGILKIQSGNARSFAPLTVVDHLSSLTIAPDSVDLANKQTQQFQVSGKAVGGASVPVPSSAVRWSVDPSSMGSVDQNGLFTASDTTTALGKVTATIGGTSASASVAVGQVSKNIAPLTDVDKWSVTDKYMSNYPRTVPSPGPQTTSTGSISLSTTEKHAPGDSGSLDLHYTLAGGKHVLDLNAYPNDLNEIQVPTLDNNQAPTSIGMWVKGNADLAKGSGKPLDPGTLTFTLGLFGSDNQTVKFYPAALTFDGWQFVTAQLPAGQSYPLRFNYLGLVVINPVTTMTGDIYISDFQALYSPRPPKPYVYQPIPNNPSWLQYTENPADFKQEGTTIASLDDAHVHADDPGSTGSVALQQVGQQFKQLPTQAQPSAIQTQGDMVDAGTVPNLQYLKSILDSFGVPYHEAVGNHEITQGADPETKNYASVFGPTHYAYTAGQANFVVLDSAHIGILPSNKFQTPAEEQYQWLINQLNSNTSPVVFITTHVPAYDPHPVKTSQFADSYEAQMYELLAERYQQSHPNVHVIMLLGHARGFSENLLDQYGNNDVHGLPNFVIADVGVPAYAPADQGGFYNYALFHVLPDGKVQFSVMPLLNKIDVTSPSSTLAEGTALQLTALGTEPNGNDLAPLQLPISDPASHYWTSSDPHIVSVDRNSGKVTAHRAGTVTITCTSDLISGSTKLTVTP</sequence>
<dbReference type="GO" id="GO:0016787">
    <property type="term" value="F:hydrolase activity"/>
    <property type="evidence" value="ECO:0007669"/>
    <property type="project" value="InterPro"/>
</dbReference>
<evidence type="ECO:0000313" key="4">
    <source>
        <dbReference type="EMBL" id="GCE08963.1"/>
    </source>
</evidence>
<dbReference type="PANTHER" id="PTHR40446">
    <property type="entry name" value="N-ACETYLGLUCOSAMINE-1-PHOSPHODIESTER ALPHA-N-ACETYLGLUCOSAMINIDASE"/>
    <property type="match status" value="1"/>
</dbReference>
<dbReference type="InterPro" id="IPR004843">
    <property type="entry name" value="Calcineurin-like_PHP"/>
</dbReference>
<dbReference type="AlphaFoldDB" id="A0A401ZQ07"/>
<dbReference type="Gene3D" id="2.60.40.1080">
    <property type="match status" value="2"/>
</dbReference>
<evidence type="ECO:0000313" key="5">
    <source>
        <dbReference type="Proteomes" id="UP000287224"/>
    </source>
</evidence>
<dbReference type="InterPro" id="IPR018711">
    <property type="entry name" value="NAGPA"/>
</dbReference>
<dbReference type="PANTHER" id="PTHR40446:SF2">
    <property type="entry name" value="N-ACETYLGLUCOSAMINE-1-PHOSPHODIESTER ALPHA-N-ACETYLGLUCOSAMINIDASE"/>
    <property type="match status" value="1"/>
</dbReference>
<dbReference type="SUPFAM" id="SSF56300">
    <property type="entry name" value="Metallo-dependent phosphatases"/>
    <property type="match status" value="1"/>
</dbReference>
<accession>A0A401ZQ07</accession>
<dbReference type="Pfam" id="PF02368">
    <property type="entry name" value="Big_2"/>
    <property type="match status" value="1"/>
</dbReference>
<dbReference type="Pfam" id="PF00149">
    <property type="entry name" value="Metallophos"/>
    <property type="match status" value="1"/>
</dbReference>
<feature type="domain" description="BIG2" evidence="3">
    <location>
        <begin position="1091"/>
        <end position="1180"/>
    </location>
</feature>
<dbReference type="EMBL" id="BIFQ01000002">
    <property type="protein sequence ID" value="GCE08963.1"/>
    <property type="molecule type" value="Genomic_DNA"/>
</dbReference>
<dbReference type="InterPro" id="IPR008964">
    <property type="entry name" value="Invasin/intimin_cell_adhesion"/>
</dbReference>
<keyword evidence="5" id="KW-1185">Reference proteome</keyword>
<dbReference type="Gene3D" id="3.60.21.10">
    <property type="match status" value="1"/>
</dbReference>
<feature type="region of interest" description="Disordered" evidence="1">
    <location>
        <begin position="631"/>
        <end position="661"/>
    </location>
</feature>
<gene>
    <name evidence="4" type="ORF">KDAU_62920</name>
</gene>
<dbReference type="SUPFAM" id="SSF49373">
    <property type="entry name" value="Invasin/intimin cell-adhesion fragments"/>
    <property type="match status" value="1"/>
</dbReference>
<feature type="domain" description="BIG2" evidence="3">
    <location>
        <begin position="521"/>
        <end position="605"/>
    </location>
</feature>
<evidence type="ECO:0000256" key="1">
    <source>
        <dbReference type="SAM" id="MobiDB-lite"/>
    </source>
</evidence>
<dbReference type="Proteomes" id="UP000287224">
    <property type="component" value="Unassembled WGS sequence"/>
</dbReference>
<dbReference type="SMART" id="SM00635">
    <property type="entry name" value="BID_2"/>
    <property type="match status" value="2"/>
</dbReference>
<dbReference type="InterPro" id="IPR003343">
    <property type="entry name" value="Big_2"/>
</dbReference>
<dbReference type="InterPro" id="IPR029052">
    <property type="entry name" value="Metallo-depent_PP-like"/>
</dbReference>
<dbReference type="RefSeq" id="WP_126601427.1">
    <property type="nucleotide sequence ID" value="NZ_BIFQ01000002.1"/>
</dbReference>
<dbReference type="Pfam" id="PF09992">
    <property type="entry name" value="NAGPA"/>
    <property type="match status" value="1"/>
</dbReference>
<keyword evidence="2" id="KW-0472">Membrane</keyword>
<reference evidence="5" key="1">
    <citation type="submission" date="2018-12" db="EMBL/GenBank/DDBJ databases">
        <title>Tengunoibacter tsumagoiensis gen. nov., sp. nov., Dictyobacter kobayashii sp. nov., D. alpinus sp. nov., and D. joshuensis sp. nov. and description of Dictyobacteraceae fam. nov. within the order Ktedonobacterales isolated from Tengu-no-mugimeshi.</title>
        <authorList>
            <person name="Wang C.M."/>
            <person name="Zheng Y."/>
            <person name="Sakai Y."/>
            <person name="Toyoda A."/>
            <person name="Minakuchi Y."/>
            <person name="Abe K."/>
            <person name="Yokota A."/>
            <person name="Yabe S."/>
        </authorList>
    </citation>
    <scope>NUCLEOTIDE SEQUENCE [LARGE SCALE GENOMIC DNA]</scope>
    <source>
        <strain evidence="5">S-27</strain>
    </source>
</reference>
<organism evidence="4 5">
    <name type="scientific">Dictyobacter aurantiacus</name>
    <dbReference type="NCBI Taxonomy" id="1936993"/>
    <lineage>
        <taxon>Bacteria</taxon>
        <taxon>Bacillati</taxon>
        <taxon>Chloroflexota</taxon>
        <taxon>Ktedonobacteria</taxon>
        <taxon>Ktedonobacterales</taxon>
        <taxon>Dictyobacteraceae</taxon>
        <taxon>Dictyobacter</taxon>
    </lineage>
</organism>
<protein>
    <recommendedName>
        <fullName evidence="3">BIG2 domain-containing protein</fullName>
    </recommendedName>
</protein>
<feature type="transmembrane region" description="Helical" evidence="2">
    <location>
        <begin position="21"/>
        <end position="41"/>
    </location>
</feature>
<keyword evidence="2" id="KW-0812">Transmembrane</keyword>
<proteinExistence type="predicted"/>
<name>A0A401ZQ07_9CHLR</name>
<evidence type="ECO:0000259" key="3">
    <source>
        <dbReference type="SMART" id="SM00635"/>
    </source>
</evidence>
<comment type="caution">
    <text evidence="4">The sequence shown here is derived from an EMBL/GenBank/DDBJ whole genome shotgun (WGS) entry which is preliminary data.</text>
</comment>